<dbReference type="Proteomes" id="UP000004191">
    <property type="component" value="Unassembled WGS sequence"/>
</dbReference>
<reference evidence="1 2" key="1">
    <citation type="submission" date="2012-01" db="EMBL/GenBank/DDBJ databases">
        <title>The Genome Sequence of Helcococcus kunzii ATCC 51366.</title>
        <authorList>
            <consortium name="The Broad Institute Genome Sequencing Platform"/>
            <person name="Earl A."/>
            <person name="Ward D."/>
            <person name="Feldgarden M."/>
            <person name="Gevers D."/>
            <person name="Huys G."/>
            <person name="Young S.K."/>
            <person name="Zeng Q."/>
            <person name="Gargeya S."/>
            <person name="Fitzgerald M."/>
            <person name="Haas B."/>
            <person name="Abouelleil A."/>
            <person name="Alvarado L."/>
            <person name="Arachchi H.M."/>
            <person name="Berlin A."/>
            <person name="Chapman S.B."/>
            <person name="Gearin G."/>
            <person name="Goldberg J."/>
            <person name="Griggs A."/>
            <person name="Gujja S."/>
            <person name="Hansen M."/>
            <person name="Heiman D."/>
            <person name="Howarth C."/>
            <person name="Larimer J."/>
            <person name="Lui A."/>
            <person name="MacDonald P.J.P."/>
            <person name="McCowen C."/>
            <person name="Montmayeur A."/>
            <person name="Murphy C."/>
            <person name="Neiman D."/>
            <person name="Pearson M."/>
            <person name="Priest M."/>
            <person name="Roberts A."/>
            <person name="Saif S."/>
            <person name="Shea T."/>
            <person name="Sisk P."/>
            <person name="Stolte C."/>
            <person name="Sykes S."/>
            <person name="Wortman J."/>
            <person name="Nusbaum C."/>
            <person name="Birren B."/>
        </authorList>
    </citation>
    <scope>NUCLEOTIDE SEQUENCE [LARGE SCALE GENOMIC DNA]</scope>
    <source>
        <strain evidence="1 2">ATCC 51366</strain>
    </source>
</reference>
<protein>
    <submittedName>
        <fullName evidence="1">Uncharacterized protein</fullName>
    </submittedName>
</protein>
<dbReference type="eggNOG" id="ENOG502ZRNG">
    <property type="taxonomic scope" value="Bacteria"/>
</dbReference>
<accession>H3NMI1</accession>
<proteinExistence type="predicted"/>
<keyword evidence="2" id="KW-1185">Reference proteome</keyword>
<name>H3NMI1_9FIRM</name>
<sequence length="114" mass="12318">MVTVKTLEELIKEISKENNTIEVAGSILIPQSLKLAKGVKISGSEDLGFLSFSEGGLVLNADNDVKNLMISATPSGRAIYLESSKKDLGTIKLENLTVTGQVQILTRRSNNKEN</sequence>
<evidence type="ECO:0000313" key="2">
    <source>
        <dbReference type="Proteomes" id="UP000004191"/>
    </source>
</evidence>
<dbReference type="RefSeq" id="WP_005397735.1">
    <property type="nucleotide sequence ID" value="NZ_JH601088.1"/>
</dbReference>
<gene>
    <name evidence="1" type="ORF">HMPREF9709_00542</name>
</gene>
<dbReference type="GeneID" id="96999864"/>
<dbReference type="STRING" id="883114.HMPREF9709_00542"/>
<dbReference type="AlphaFoldDB" id="H3NMI1"/>
<comment type="caution">
    <text evidence="1">The sequence shown here is derived from an EMBL/GenBank/DDBJ whole genome shotgun (WGS) entry which is preliminary data.</text>
</comment>
<dbReference type="HOGENOM" id="CLU_2117634_0_0_9"/>
<organism evidence="1 2">
    <name type="scientific">Helcococcus kunzii ATCC 51366</name>
    <dbReference type="NCBI Taxonomy" id="883114"/>
    <lineage>
        <taxon>Bacteria</taxon>
        <taxon>Bacillati</taxon>
        <taxon>Bacillota</taxon>
        <taxon>Tissierellia</taxon>
        <taxon>Tissierellales</taxon>
        <taxon>Peptoniphilaceae</taxon>
        <taxon>Helcococcus</taxon>
    </lineage>
</organism>
<evidence type="ECO:0000313" key="1">
    <source>
        <dbReference type="EMBL" id="EHR35015.1"/>
    </source>
</evidence>
<dbReference type="EMBL" id="AGEI01000015">
    <property type="protein sequence ID" value="EHR35015.1"/>
    <property type="molecule type" value="Genomic_DNA"/>
</dbReference>